<sequence>MSEELVFKFMETARSRMLDQLENVSEELADRIPAGFNNNIRWNLGHILTVHEMLIFQLNNEKSGIPGDYVELFKNGSKPADWQQTPPSLEVLKQHLKDQMLKIRETFSGRLDQEAAKPFKEMKTIGEIINFSFYHEGLHTGYIWAMKKTL</sequence>
<dbReference type="InterPro" id="IPR024775">
    <property type="entry name" value="DinB-like"/>
</dbReference>
<dbReference type="Pfam" id="PF12867">
    <property type="entry name" value="DinB_2"/>
    <property type="match status" value="1"/>
</dbReference>
<name>A0ABU5ZLX3_9BACL</name>
<dbReference type="SUPFAM" id="SSF109854">
    <property type="entry name" value="DinB/YfiT-like putative metalloenzymes"/>
    <property type="match status" value="1"/>
</dbReference>
<protein>
    <submittedName>
        <fullName evidence="2">DinB family protein</fullName>
    </submittedName>
</protein>
<reference evidence="2" key="1">
    <citation type="submission" date="2023-12" db="EMBL/GenBank/DDBJ databases">
        <title>Fervidustalea candida gen. nov., sp. nov., a novel member of the family Paenibacillaceae isolated from a geothermal area.</title>
        <authorList>
            <person name="Li W.-J."/>
            <person name="Jiao J.-Y."/>
            <person name="Chen Y."/>
        </authorList>
    </citation>
    <scope>NUCLEOTIDE SEQUENCE</scope>
    <source>
        <strain evidence="2">SYSU GA230002</strain>
    </source>
</reference>
<feature type="domain" description="DinB-like" evidence="1">
    <location>
        <begin position="11"/>
        <end position="143"/>
    </location>
</feature>
<dbReference type="Gene3D" id="1.20.120.450">
    <property type="entry name" value="dinb family like domain"/>
    <property type="match status" value="1"/>
</dbReference>
<accession>A0ABU5ZLX3</accession>
<dbReference type="EMBL" id="JAYJLD010000020">
    <property type="protein sequence ID" value="MEB3102661.1"/>
    <property type="molecule type" value="Genomic_DNA"/>
</dbReference>
<evidence type="ECO:0000313" key="2">
    <source>
        <dbReference type="EMBL" id="MEB3102661.1"/>
    </source>
</evidence>
<evidence type="ECO:0000313" key="3">
    <source>
        <dbReference type="Proteomes" id="UP001310386"/>
    </source>
</evidence>
<dbReference type="RefSeq" id="WP_371754780.1">
    <property type="nucleotide sequence ID" value="NZ_JAYJLD010000020.1"/>
</dbReference>
<gene>
    <name evidence="2" type="ORF">VF724_13400</name>
</gene>
<evidence type="ECO:0000259" key="1">
    <source>
        <dbReference type="Pfam" id="PF12867"/>
    </source>
</evidence>
<comment type="caution">
    <text evidence="2">The sequence shown here is derived from an EMBL/GenBank/DDBJ whole genome shotgun (WGS) entry which is preliminary data.</text>
</comment>
<proteinExistence type="predicted"/>
<dbReference type="Proteomes" id="UP001310386">
    <property type="component" value="Unassembled WGS sequence"/>
</dbReference>
<keyword evidence="3" id="KW-1185">Reference proteome</keyword>
<organism evidence="2 3">
    <name type="scientific">Ferviditalea candida</name>
    <dbReference type="NCBI Taxonomy" id="3108399"/>
    <lineage>
        <taxon>Bacteria</taxon>
        <taxon>Bacillati</taxon>
        <taxon>Bacillota</taxon>
        <taxon>Bacilli</taxon>
        <taxon>Bacillales</taxon>
        <taxon>Paenibacillaceae</taxon>
        <taxon>Ferviditalea</taxon>
    </lineage>
</organism>
<dbReference type="InterPro" id="IPR034660">
    <property type="entry name" value="DinB/YfiT-like"/>
</dbReference>